<dbReference type="GO" id="GO:0000287">
    <property type="term" value="F:magnesium ion binding"/>
    <property type="evidence" value="ECO:0007669"/>
    <property type="project" value="InterPro"/>
</dbReference>
<evidence type="ECO:0000313" key="5">
    <source>
        <dbReference type="EnsemblPlants" id="TraesCS3A02G086000.1"/>
    </source>
</evidence>
<dbReference type="SFLD" id="SFLDS00005">
    <property type="entry name" value="Isoprenoid_Synthase_Type_I"/>
    <property type="match status" value="1"/>
</dbReference>
<dbReference type="AlphaFoldDB" id="A0A3B6EB04"/>
<keyword evidence="6" id="KW-1185">Reference proteome</keyword>
<evidence type="ECO:0000259" key="4">
    <source>
        <dbReference type="Pfam" id="PF03936"/>
    </source>
</evidence>
<keyword evidence="1" id="KW-0479">Metal-binding</keyword>
<feature type="domain" description="Terpene synthase metal-binding" evidence="4">
    <location>
        <begin position="5"/>
        <end position="242"/>
    </location>
</feature>
<dbReference type="Gramene" id="TraesCS3A02G086000.1">
    <property type="protein sequence ID" value="TraesCS3A02G086000.1"/>
    <property type="gene ID" value="TraesCS3A02G086000"/>
</dbReference>
<dbReference type="Pfam" id="PF03936">
    <property type="entry name" value="Terpene_synth_C"/>
    <property type="match status" value="1"/>
</dbReference>
<organism evidence="5">
    <name type="scientific">Triticum aestivum</name>
    <name type="common">Wheat</name>
    <dbReference type="NCBI Taxonomy" id="4565"/>
    <lineage>
        <taxon>Eukaryota</taxon>
        <taxon>Viridiplantae</taxon>
        <taxon>Streptophyta</taxon>
        <taxon>Embryophyta</taxon>
        <taxon>Tracheophyta</taxon>
        <taxon>Spermatophyta</taxon>
        <taxon>Magnoliopsida</taxon>
        <taxon>Liliopsida</taxon>
        <taxon>Poales</taxon>
        <taxon>Poaceae</taxon>
        <taxon>BOP clade</taxon>
        <taxon>Pooideae</taxon>
        <taxon>Triticodae</taxon>
        <taxon>Triticeae</taxon>
        <taxon>Triticinae</taxon>
        <taxon>Triticum</taxon>
    </lineage>
</organism>
<dbReference type="EnsemblPlants" id="TraesCS3A02G086000.1">
    <property type="protein sequence ID" value="TraesCS3A02G086000.1"/>
    <property type="gene ID" value="TraesCS3A02G086000"/>
</dbReference>
<dbReference type="GO" id="GO:0010333">
    <property type="term" value="F:terpene synthase activity"/>
    <property type="evidence" value="ECO:0000318"/>
    <property type="project" value="GO_Central"/>
</dbReference>
<sequence>MWWNKIKMKSRLSFVRDRIVETYFWINGTSYNLEYSYSRIIATKVTAFMTIIDDIFDTYSSTEDSMQLAEAINRWDEDAVNVLPEYMKDIYLYLLETFHSFEDHLGPENSYRVVYLKEAFKKLVQAYSDELKWRDENYVPKTLNEHLQVSSVSIGTSVVACAIFVGMDDTTVETLNWVSSDQKLLKSFAIYTRFTNDMASAKREQAGGQCASTIQSYMKEHGMTNDDACEKIKELIENSWKDMLHHYLTLTDQPMVVPQMILNLSRTVDNMYKHTDAYTNSDILKDTIRMLFAEPM</sequence>
<dbReference type="InterPro" id="IPR050148">
    <property type="entry name" value="Terpene_synthase-like"/>
</dbReference>
<dbReference type="InterPro" id="IPR034741">
    <property type="entry name" value="Terpene_cyclase-like_1_C"/>
</dbReference>
<dbReference type="Proteomes" id="UP000019116">
    <property type="component" value="Chromosome 3A"/>
</dbReference>
<dbReference type="STRING" id="4565.A0A3B6EB04"/>
<dbReference type="Gene3D" id="1.10.600.10">
    <property type="entry name" value="Farnesyl Diphosphate Synthase"/>
    <property type="match status" value="1"/>
</dbReference>
<dbReference type="OMA" id="RIMDDRA"/>
<proteinExistence type="predicted"/>
<dbReference type="GO" id="GO:0016114">
    <property type="term" value="P:terpenoid biosynthetic process"/>
    <property type="evidence" value="ECO:0007669"/>
    <property type="project" value="InterPro"/>
</dbReference>
<dbReference type="InterPro" id="IPR005630">
    <property type="entry name" value="Terpene_synthase_metal-bd"/>
</dbReference>
<keyword evidence="3" id="KW-0456">Lyase</keyword>
<dbReference type="InterPro" id="IPR008949">
    <property type="entry name" value="Isoprenoid_synthase_dom_sf"/>
</dbReference>
<dbReference type="Gramene" id="TraesMAC3A03G01332340.1">
    <property type="protein sequence ID" value="TraesMAC3A03G01332340.1"/>
    <property type="gene ID" value="TraesMAC3A03G01332340"/>
</dbReference>
<accession>A0A3B6EB04</accession>
<evidence type="ECO:0000256" key="3">
    <source>
        <dbReference type="ARBA" id="ARBA00023239"/>
    </source>
</evidence>
<name>A0A3B6EB04_WHEAT</name>
<dbReference type="OrthoDB" id="1877784at2759"/>
<dbReference type="Gramene" id="TraesNOR3A03G01354090.1">
    <property type="protein sequence ID" value="TraesNOR3A03G01354090.1"/>
    <property type="gene ID" value="TraesNOR3A03G01354090"/>
</dbReference>
<evidence type="ECO:0000256" key="1">
    <source>
        <dbReference type="ARBA" id="ARBA00022723"/>
    </source>
</evidence>
<dbReference type="PANTHER" id="PTHR31225:SF93">
    <property type="entry name" value="ALPHA-HUMULENE_(-)-(E)-BETA-CARYOPHYLLENE SYNTHASE"/>
    <property type="match status" value="1"/>
</dbReference>
<dbReference type="SMR" id="A0A3B6EB04"/>
<keyword evidence="2" id="KW-0460">Magnesium</keyword>
<dbReference type="SFLD" id="SFLDG01019">
    <property type="entry name" value="Terpene_Cyclase_Like_1_C_Termi"/>
    <property type="match status" value="1"/>
</dbReference>
<reference evidence="5" key="2">
    <citation type="submission" date="2018-10" db="UniProtKB">
        <authorList>
            <consortium name="EnsemblPlants"/>
        </authorList>
    </citation>
    <scope>IDENTIFICATION</scope>
</reference>
<reference evidence="5" key="1">
    <citation type="submission" date="2018-08" db="EMBL/GenBank/DDBJ databases">
        <authorList>
            <person name="Rossello M."/>
        </authorList>
    </citation>
    <scope>NUCLEOTIDE SEQUENCE [LARGE SCALE GENOMIC DNA]</scope>
    <source>
        <strain evidence="5">cv. Chinese Spring</strain>
    </source>
</reference>
<dbReference type="Gramene" id="TraesCS3A03G0191900.1">
    <property type="protein sequence ID" value="TraesCS3A03G0191900.1.CDS"/>
    <property type="gene ID" value="TraesCS3A03G0191900"/>
</dbReference>
<protein>
    <recommendedName>
        <fullName evidence="4">Terpene synthase metal-binding domain-containing protein</fullName>
    </recommendedName>
</protein>
<dbReference type="PANTHER" id="PTHR31225">
    <property type="entry name" value="OS04G0344100 PROTEIN-RELATED"/>
    <property type="match status" value="1"/>
</dbReference>
<dbReference type="SUPFAM" id="SSF48576">
    <property type="entry name" value="Terpenoid synthases"/>
    <property type="match status" value="1"/>
</dbReference>
<dbReference type="GO" id="GO:0046246">
    <property type="term" value="P:terpene biosynthetic process"/>
    <property type="evidence" value="ECO:0000318"/>
    <property type="project" value="GO_Central"/>
</dbReference>
<evidence type="ECO:0000313" key="6">
    <source>
        <dbReference type="Proteomes" id="UP000019116"/>
    </source>
</evidence>
<evidence type="ECO:0000256" key="2">
    <source>
        <dbReference type="ARBA" id="ARBA00022842"/>
    </source>
</evidence>